<dbReference type="InterPro" id="IPR012340">
    <property type="entry name" value="NA-bd_OB-fold"/>
</dbReference>
<dbReference type="Pfam" id="PF08402">
    <property type="entry name" value="TOBE_2"/>
    <property type="match status" value="1"/>
</dbReference>
<dbReference type="AlphaFoldDB" id="A0A382S801"/>
<evidence type="ECO:0000313" key="2">
    <source>
        <dbReference type="EMBL" id="SVD05021.1"/>
    </source>
</evidence>
<accession>A0A382S801</accession>
<name>A0A382S801_9ZZZZ</name>
<feature type="domain" description="Transport-associated OB type 2" evidence="1">
    <location>
        <begin position="14"/>
        <end position="87"/>
    </location>
</feature>
<feature type="non-terminal residue" evidence="2">
    <location>
        <position position="1"/>
    </location>
</feature>
<dbReference type="GO" id="GO:0043190">
    <property type="term" value="C:ATP-binding cassette (ABC) transporter complex"/>
    <property type="evidence" value="ECO:0007669"/>
    <property type="project" value="InterPro"/>
</dbReference>
<dbReference type="EMBL" id="UINC01126504">
    <property type="protein sequence ID" value="SVD05021.1"/>
    <property type="molecule type" value="Genomic_DNA"/>
</dbReference>
<proteinExistence type="predicted"/>
<protein>
    <recommendedName>
        <fullName evidence="1">Transport-associated OB type 2 domain-containing protein</fullName>
    </recommendedName>
</protein>
<evidence type="ECO:0000259" key="1">
    <source>
        <dbReference type="Pfam" id="PF08402"/>
    </source>
</evidence>
<dbReference type="SUPFAM" id="SSF50331">
    <property type="entry name" value="MOP-like"/>
    <property type="match status" value="1"/>
</dbReference>
<dbReference type="InterPro" id="IPR013611">
    <property type="entry name" value="Transp-assoc_OB_typ2"/>
</dbReference>
<dbReference type="Gene3D" id="2.40.50.140">
    <property type="entry name" value="Nucleic acid-binding proteins"/>
    <property type="match status" value="1"/>
</dbReference>
<dbReference type="InterPro" id="IPR008995">
    <property type="entry name" value="Mo/tungstate-bd_C_term_dom"/>
</dbReference>
<dbReference type="Gene3D" id="2.40.50.100">
    <property type="match status" value="1"/>
</dbReference>
<dbReference type="GO" id="GO:0022857">
    <property type="term" value="F:transmembrane transporter activity"/>
    <property type="evidence" value="ECO:0007669"/>
    <property type="project" value="InterPro"/>
</dbReference>
<gene>
    <name evidence="2" type="ORF">METZ01_LOCUS357875</name>
</gene>
<sequence>SDPGINRFSDSEFVRPEHVRVVDEEDGTGLCTSAVITGVETNGAETFLHADVSVPAGDLTWVSRQPGMLDVLIGDEKKLRVDTADLLIIAEAGV</sequence>
<dbReference type="GO" id="GO:0005524">
    <property type="term" value="F:ATP binding"/>
    <property type="evidence" value="ECO:0007669"/>
    <property type="project" value="InterPro"/>
</dbReference>
<organism evidence="2">
    <name type="scientific">marine metagenome</name>
    <dbReference type="NCBI Taxonomy" id="408172"/>
    <lineage>
        <taxon>unclassified sequences</taxon>
        <taxon>metagenomes</taxon>
        <taxon>ecological metagenomes</taxon>
    </lineage>
</organism>
<reference evidence="2" key="1">
    <citation type="submission" date="2018-05" db="EMBL/GenBank/DDBJ databases">
        <authorList>
            <person name="Lanie J.A."/>
            <person name="Ng W.-L."/>
            <person name="Kazmierczak K.M."/>
            <person name="Andrzejewski T.M."/>
            <person name="Davidsen T.M."/>
            <person name="Wayne K.J."/>
            <person name="Tettelin H."/>
            <person name="Glass J.I."/>
            <person name="Rusch D."/>
            <person name="Podicherti R."/>
            <person name="Tsui H.-C.T."/>
            <person name="Winkler M.E."/>
        </authorList>
    </citation>
    <scope>NUCLEOTIDE SEQUENCE</scope>
</reference>